<accession>A0A437RHL8</accession>
<name>A0A437RHL8_9BURK</name>
<keyword evidence="3" id="KW-1185">Reference proteome</keyword>
<reference evidence="2 3" key="1">
    <citation type="submission" date="2019-01" db="EMBL/GenBank/DDBJ databases">
        <authorList>
            <person name="Chen W.-M."/>
        </authorList>
    </citation>
    <scope>NUCLEOTIDE SEQUENCE [LARGE SCALE GENOMIC DNA]</scope>
    <source>
        <strain evidence="2 3">KYPY4</strain>
    </source>
</reference>
<dbReference type="AlphaFoldDB" id="A0A437RHL8"/>
<dbReference type="Proteomes" id="UP000285575">
    <property type="component" value="Unassembled WGS sequence"/>
</dbReference>
<dbReference type="RefSeq" id="WP_128228627.1">
    <property type="nucleotide sequence ID" value="NZ_SACR01000003.1"/>
</dbReference>
<sequence length="89" mass="9872">MKRWAAHAASVAAAAVLALLLARYWYARPEHFPAPLRQLGQQLLEAHEARGAEAAADMEALFIAAVAFVPALAAVLLLRWAWRRWRGAR</sequence>
<comment type="caution">
    <text evidence="2">The sequence shown here is derived from an EMBL/GenBank/DDBJ whole genome shotgun (WGS) entry which is preliminary data.</text>
</comment>
<feature type="transmembrane region" description="Helical" evidence="1">
    <location>
        <begin position="60"/>
        <end position="82"/>
    </location>
</feature>
<protein>
    <submittedName>
        <fullName evidence="2">Uncharacterized protein</fullName>
    </submittedName>
</protein>
<evidence type="ECO:0000256" key="1">
    <source>
        <dbReference type="SAM" id="Phobius"/>
    </source>
</evidence>
<dbReference type="EMBL" id="SACR01000003">
    <property type="protein sequence ID" value="RVU46262.1"/>
    <property type="molecule type" value="Genomic_DNA"/>
</dbReference>
<keyword evidence="1" id="KW-1133">Transmembrane helix</keyword>
<evidence type="ECO:0000313" key="3">
    <source>
        <dbReference type="Proteomes" id="UP000285575"/>
    </source>
</evidence>
<proteinExistence type="predicted"/>
<keyword evidence="1" id="KW-0472">Membrane</keyword>
<keyword evidence="1" id="KW-0812">Transmembrane</keyword>
<organism evidence="2 3">
    <name type="scientific">Rubrivivax rivuli</name>
    <dbReference type="NCBI Taxonomy" id="1862385"/>
    <lineage>
        <taxon>Bacteria</taxon>
        <taxon>Pseudomonadati</taxon>
        <taxon>Pseudomonadota</taxon>
        <taxon>Betaproteobacteria</taxon>
        <taxon>Burkholderiales</taxon>
        <taxon>Sphaerotilaceae</taxon>
        <taxon>Rubrivivax</taxon>
    </lineage>
</organism>
<gene>
    <name evidence="2" type="ORF">EOE66_10455</name>
</gene>
<evidence type="ECO:0000313" key="2">
    <source>
        <dbReference type="EMBL" id="RVU46262.1"/>
    </source>
</evidence>